<evidence type="ECO:0000256" key="10">
    <source>
        <dbReference type="ARBA" id="ARBA00022991"/>
    </source>
</evidence>
<dbReference type="GO" id="GO:0006355">
    <property type="term" value="P:regulation of DNA-templated transcription"/>
    <property type="evidence" value="ECO:0007669"/>
    <property type="project" value="InterPro"/>
</dbReference>
<keyword evidence="3" id="KW-0600">Photoreceptor protein</keyword>
<dbReference type="SMART" id="SM00448">
    <property type="entry name" value="REC"/>
    <property type="match status" value="1"/>
</dbReference>
<dbReference type="PANTHER" id="PTHR41523">
    <property type="entry name" value="TWO-COMPONENT SYSTEM SENSOR PROTEIN"/>
    <property type="match status" value="1"/>
</dbReference>
<dbReference type="InterPro" id="IPR011102">
    <property type="entry name" value="Sig_transdc_His_kinase_HWE"/>
</dbReference>
<comment type="catalytic activity">
    <reaction evidence="1">
        <text>ATP + protein L-histidine = ADP + protein N-phospho-L-histidine.</text>
        <dbReference type="EC" id="2.7.13.3"/>
    </reaction>
</comment>
<reference evidence="15" key="1">
    <citation type="submission" date="2021-08" db="EMBL/GenBank/DDBJ databases">
        <title>Hoeflea bacterium WL0058 sp. nov., isolated from the sediment.</title>
        <authorList>
            <person name="Wang L."/>
            <person name="Zhang D."/>
        </authorList>
    </citation>
    <scope>NUCLEOTIDE SEQUENCE</scope>
    <source>
        <strain evidence="15">WL0058</strain>
    </source>
</reference>
<feature type="domain" description="Phytochrome chromophore attachment site" evidence="13">
    <location>
        <begin position="141"/>
        <end position="302"/>
    </location>
</feature>
<organism evidence="15 16">
    <name type="scientific">Flavimaribacter sediminis</name>
    <dbReference type="NCBI Taxonomy" id="2865987"/>
    <lineage>
        <taxon>Bacteria</taxon>
        <taxon>Pseudomonadati</taxon>
        <taxon>Pseudomonadota</taxon>
        <taxon>Alphaproteobacteria</taxon>
        <taxon>Hyphomicrobiales</taxon>
        <taxon>Rhizobiaceae</taxon>
        <taxon>Flavimaribacter</taxon>
    </lineage>
</organism>
<comment type="caution">
    <text evidence="15">The sequence shown here is derived from an EMBL/GenBank/DDBJ whole genome shotgun (WGS) entry which is preliminary data.</text>
</comment>
<dbReference type="GO" id="GO:0009584">
    <property type="term" value="P:detection of visible light"/>
    <property type="evidence" value="ECO:0007669"/>
    <property type="project" value="InterPro"/>
</dbReference>
<gene>
    <name evidence="15" type="ORF">K1W69_07035</name>
</gene>
<evidence type="ECO:0000313" key="15">
    <source>
        <dbReference type="EMBL" id="MBW8636938.1"/>
    </source>
</evidence>
<dbReference type="RefSeq" id="WP_220227580.1">
    <property type="nucleotide sequence ID" value="NZ_JAICBX010000001.1"/>
</dbReference>
<dbReference type="Pfam" id="PF07536">
    <property type="entry name" value="HWE_HK"/>
    <property type="match status" value="1"/>
</dbReference>
<dbReference type="PANTHER" id="PTHR41523:SF8">
    <property type="entry name" value="ETHYLENE RESPONSE SENSOR PROTEIN"/>
    <property type="match status" value="1"/>
</dbReference>
<evidence type="ECO:0000256" key="11">
    <source>
        <dbReference type="ARBA" id="ARBA00023170"/>
    </source>
</evidence>
<keyword evidence="6" id="KW-0808">Transferase</keyword>
<keyword evidence="16" id="KW-1185">Reference proteome</keyword>
<dbReference type="GO" id="GO:0000160">
    <property type="term" value="P:phosphorelay signal transduction system"/>
    <property type="evidence" value="ECO:0007669"/>
    <property type="project" value="InterPro"/>
</dbReference>
<dbReference type="InterPro" id="IPR011006">
    <property type="entry name" value="CheY-like_superfamily"/>
</dbReference>
<evidence type="ECO:0000256" key="2">
    <source>
        <dbReference type="ARBA" id="ARBA00012438"/>
    </source>
</evidence>
<dbReference type="InterPro" id="IPR013515">
    <property type="entry name" value="Phytochrome_cen-reg"/>
</dbReference>
<dbReference type="InterPro" id="IPR001789">
    <property type="entry name" value="Sig_transdc_resp-reg_receiver"/>
</dbReference>
<dbReference type="SUPFAM" id="SSF55874">
    <property type="entry name" value="ATPase domain of HSP90 chaperone/DNA topoisomerase II/histidine kinase"/>
    <property type="match status" value="1"/>
</dbReference>
<keyword evidence="5" id="KW-0716">Sensory transduction</keyword>
<dbReference type="Gene3D" id="3.30.450.20">
    <property type="entry name" value="PAS domain"/>
    <property type="match status" value="1"/>
</dbReference>
<feature type="modified residue" description="4-aspartylphosphate" evidence="12">
    <location>
        <position position="785"/>
    </location>
</feature>
<evidence type="ECO:0000256" key="5">
    <source>
        <dbReference type="ARBA" id="ARBA00022606"/>
    </source>
</evidence>
<evidence type="ECO:0000256" key="12">
    <source>
        <dbReference type="PROSITE-ProRule" id="PRU00169"/>
    </source>
</evidence>
<dbReference type="InterPro" id="IPR013654">
    <property type="entry name" value="PAS_2"/>
</dbReference>
<keyword evidence="4 12" id="KW-0597">Phosphoprotein</keyword>
<evidence type="ECO:0000256" key="1">
    <source>
        <dbReference type="ARBA" id="ARBA00000085"/>
    </source>
</evidence>
<keyword evidence="10" id="KW-0157">Chromophore</keyword>
<dbReference type="Proteomes" id="UP001196509">
    <property type="component" value="Unassembled WGS sequence"/>
</dbReference>
<dbReference type="Pfam" id="PF01590">
    <property type="entry name" value="GAF"/>
    <property type="match status" value="1"/>
</dbReference>
<keyword evidence="9" id="KW-0067">ATP-binding</keyword>
<evidence type="ECO:0000256" key="6">
    <source>
        <dbReference type="ARBA" id="ARBA00022679"/>
    </source>
</evidence>
<dbReference type="SUPFAM" id="SSF52172">
    <property type="entry name" value="CheY-like"/>
    <property type="match status" value="1"/>
</dbReference>
<dbReference type="AlphaFoldDB" id="A0AAE3D0Q6"/>
<dbReference type="PIRSF" id="PIRSF036397">
    <property type="entry name" value="Bactrphtchrm_rec"/>
    <property type="match status" value="1"/>
</dbReference>
<protein>
    <recommendedName>
        <fullName evidence="2">histidine kinase</fullName>
        <ecNumber evidence="2">2.7.13.3</ecNumber>
    </recommendedName>
</protein>
<dbReference type="Gene3D" id="3.30.565.10">
    <property type="entry name" value="Histidine kinase-like ATPase, C-terminal domain"/>
    <property type="match status" value="1"/>
</dbReference>
<dbReference type="InterPro" id="IPR009219">
    <property type="entry name" value="Bactrphtchr_CheY"/>
</dbReference>
<feature type="domain" description="Response regulatory" evidence="14">
    <location>
        <begin position="735"/>
        <end position="846"/>
    </location>
</feature>
<dbReference type="Gene3D" id="3.30.450.270">
    <property type="match status" value="1"/>
</dbReference>
<evidence type="ECO:0000259" key="13">
    <source>
        <dbReference type="PROSITE" id="PS50046"/>
    </source>
</evidence>
<dbReference type="InterPro" id="IPR001294">
    <property type="entry name" value="Phytochrome"/>
</dbReference>
<evidence type="ECO:0000256" key="9">
    <source>
        <dbReference type="ARBA" id="ARBA00022840"/>
    </source>
</evidence>
<dbReference type="Pfam" id="PF00360">
    <property type="entry name" value="PHY"/>
    <property type="match status" value="1"/>
</dbReference>
<evidence type="ECO:0000259" key="14">
    <source>
        <dbReference type="PROSITE" id="PS50110"/>
    </source>
</evidence>
<dbReference type="SMART" id="SM00065">
    <property type="entry name" value="GAF"/>
    <property type="match status" value="1"/>
</dbReference>
<dbReference type="InterPro" id="IPR003018">
    <property type="entry name" value="GAF"/>
</dbReference>
<dbReference type="GO" id="GO:0005524">
    <property type="term" value="F:ATP binding"/>
    <property type="evidence" value="ECO:0007669"/>
    <property type="project" value="UniProtKB-KW"/>
</dbReference>
<dbReference type="InterPro" id="IPR043150">
    <property type="entry name" value="Phytochrome_PHY_sf"/>
</dbReference>
<dbReference type="PRINTS" id="PR01033">
    <property type="entry name" value="PHYTOCHROME"/>
</dbReference>
<dbReference type="InterPro" id="IPR036890">
    <property type="entry name" value="HATPase_C_sf"/>
</dbReference>
<dbReference type="Gene3D" id="3.30.450.40">
    <property type="match status" value="1"/>
</dbReference>
<evidence type="ECO:0000313" key="16">
    <source>
        <dbReference type="Proteomes" id="UP001196509"/>
    </source>
</evidence>
<keyword evidence="7" id="KW-0547">Nucleotide-binding</keyword>
<dbReference type="InterPro" id="IPR016132">
    <property type="entry name" value="Phyto_chromo_attachment"/>
</dbReference>
<evidence type="ECO:0000256" key="7">
    <source>
        <dbReference type="ARBA" id="ARBA00022741"/>
    </source>
</evidence>
<name>A0AAE3D0Q6_9HYPH</name>
<dbReference type="SMART" id="SM00911">
    <property type="entry name" value="HWE_HK"/>
    <property type="match status" value="1"/>
</dbReference>
<dbReference type="Gene3D" id="3.40.50.2300">
    <property type="match status" value="1"/>
</dbReference>
<dbReference type="SUPFAM" id="SSF55781">
    <property type="entry name" value="GAF domain-like"/>
    <property type="match status" value="2"/>
</dbReference>
<keyword evidence="11" id="KW-0675">Receptor</keyword>
<sequence length="847" mass="93564">MSRQFSVDLTNCDREPIHIPGSIQPHGCLIACDAIADTVIRHSQNTAEMLGVDENINGKPLFDILGSEATHAVRNALNRTNDPSRPALLFKTVLQSGRSFDIAVHRFEGNCILEFEPQLSDPTQPLELARELIGRISSIENIDSVVKHVARLLQALLGYDRVMIYSFMHDGSGQVISEAKREHLESFLGQYFPASDIPQQARKLYLQNTIRVISDANFIPVAVTPVFDASDKPLDLSFAHLRSVSPIHCEYLRNMGVAASMSISIIVDGELWGLIACHHYSQRVLTMAQRIGAEMFGDFFSLHLSALKQTNRLEAATDARQSLDRFLRIAVRAQNIDAVIRDSIEDFARLIPCDGAGIWLNGSWTFKGYAPSENHVPTLVDFAKKVSEAAVWETNQISNDIPEAVDYAADVSGILIVPLSQRPRDYLFFFRREMVRTLNWAGNPQKTYETGPMGDRLTPRSSFDIWKQTVHRQSLPWSDEELEIAEATRTALAEVVLHHNELLVDERAKSDVRQRMLNQELNHRVKNILAVINSVIAQPSGGGQTIDQYVSALRGRVQALATAHDQIIRGDGGGALMHLVRTELTPFRSIEFTFDVSGPHILLDARSFSVMALVLHELLTNAVKYGSLSTSGGTLSIHWKIDEAGNCVIEWKESGGPEARAPQRRGFGTVLVERSIPYDLGGESSVDYAPEGVSARMLIPARFVTLGEEADAIGLNQAVDSEEVEASEGDISAARILIVEDQMLIAMDMEQILRDAGVSDFVTSATVSDAMDKIDRFTPTVAVLDVNLGTETSEALAQELKRRGIPFAFTTGYGETAAVVMQYPEAPVLQKPYDARAIVQTIERIVG</sequence>
<evidence type="ECO:0000256" key="3">
    <source>
        <dbReference type="ARBA" id="ARBA00022543"/>
    </source>
</evidence>
<proteinExistence type="predicted"/>
<dbReference type="GO" id="GO:0009881">
    <property type="term" value="F:photoreceptor activity"/>
    <property type="evidence" value="ECO:0007669"/>
    <property type="project" value="UniProtKB-KW"/>
</dbReference>
<dbReference type="InterPro" id="IPR029016">
    <property type="entry name" value="GAF-like_dom_sf"/>
</dbReference>
<dbReference type="EMBL" id="JAICBX010000001">
    <property type="protein sequence ID" value="MBW8636938.1"/>
    <property type="molecule type" value="Genomic_DNA"/>
</dbReference>
<dbReference type="Pfam" id="PF00072">
    <property type="entry name" value="Response_reg"/>
    <property type="match status" value="1"/>
</dbReference>
<dbReference type="GO" id="GO:0004673">
    <property type="term" value="F:protein histidine kinase activity"/>
    <property type="evidence" value="ECO:0007669"/>
    <property type="project" value="UniProtKB-EC"/>
</dbReference>
<dbReference type="PROSITE" id="PS50110">
    <property type="entry name" value="RESPONSE_REGULATORY"/>
    <property type="match status" value="1"/>
</dbReference>
<dbReference type="EC" id="2.7.13.3" evidence="2"/>
<keyword evidence="8" id="KW-0418">Kinase</keyword>
<dbReference type="InterPro" id="IPR035965">
    <property type="entry name" value="PAS-like_dom_sf"/>
</dbReference>
<dbReference type="Pfam" id="PF08446">
    <property type="entry name" value="PAS_2"/>
    <property type="match status" value="1"/>
</dbReference>
<evidence type="ECO:0000256" key="4">
    <source>
        <dbReference type="ARBA" id="ARBA00022553"/>
    </source>
</evidence>
<evidence type="ECO:0000256" key="8">
    <source>
        <dbReference type="ARBA" id="ARBA00022777"/>
    </source>
</evidence>
<accession>A0AAE3D0Q6</accession>
<dbReference type="SUPFAM" id="SSF55785">
    <property type="entry name" value="PYP-like sensor domain (PAS domain)"/>
    <property type="match status" value="1"/>
</dbReference>
<dbReference type="PROSITE" id="PS50046">
    <property type="entry name" value="PHYTOCHROME_2"/>
    <property type="match status" value="1"/>
</dbReference>